<dbReference type="Gene3D" id="2.30.300.10">
    <property type="entry name" value="Baseplate protein-like domain - beta roll fold"/>
    <property type="match status" value="1"/>
</dbReference>
<protein>
    <submittedName>
        <fullName evidence="5">Mu-like prophage tail protein gpP</fullName>
    </submittedName>
</protein>
<dbReference type="RefSeq" id="WP_014260008.1">
    <property type="nucleotide sequence ID" value="NC_016629.1"/>
</dbReference>
<gene>
    <name evidence="5" type="ORF">Desaf_1927</name>
</gene>
<dbReference type="Pfam" id="PF22255">
    <property type="entry name" value="Gp44-like_2nd"/>
    <property type="match status" value="1"/>
</dbReference>
<evidence type="ECO:0000259" key="2">
    <source>
        <dbReference type="Pfam" id="PF21683"/>
    </source>
</evidence>
<evidence type="ECO:0000313" key="6">
    <source>
        <dbReference type="Proteomes" id="UP000007844"/>
    </source>
</evidence>
<organism evidence="5 6">
    <name type="scientific">Desulfocurvibacter africanus subsp. africanus str. Walvis Bay</name>
    <dbReference type="NCBI Taxonomy" id="690850"/>
    <lineage>
        <taxon>Bacteria</taxon>
        <taxon>Pseudomonadati</taxon>
        <taxon>Thermodesulfobacteriota</taxon>
        <taxon>Desulfovibrionia</taxon>
        <taxon>Desulfovibrionales</taxon>
        <taxon>Desulfovibrionaceae</taxon>
        <taxon>Desulfocurvibacter</taxon>
    </lineage>
</organism>
<feature type="compositionally biased region" description="Basic and acidic residues" evidence="1">
    <location>
        <begin position="330"/>
        <end position="349"/>
    </location>
</feature>
<dbReference type="AlphaFoldDB" id="F3Z2T9"/>
<dbReference type="eggNOG" id="COG4379">
    <property type="taxonomic scope" value="Bacteria"/>
</dbReference>
<dbReference type="STRING" id="690850.Desaf_1927"/>
<keyword evidence="6" id="KW-1185">Reference proteome</keyword>
<feature type="region of interest" description="Disordered" evidence="1">
    <location>
        <begin position="330"/>
        <end position="355"/>
    </location>
</feature>
<dbReference type="SUPFAM" id="SSF69279">
    <property type="entry name" value="Phage tail proteins"/>
    <property type="match status" value="2"/>
</dbReference>
<dbReference type="Pfam" id="PF21683">
    <property type="entry name" value="GpP-like_1st"/>
    <property type="match status" value="1"/>
</dbReference>
<dbReference type="InterPro" id="IPR053981">
    <property type="entry name" value="Gp44/GpP-like_2nd"/>
</dbReference>
<feature type="domain" description="Baseplate hub protein gp44/GpP-like second" evidence="4">
    <location>
        <begin position="91"/>
        <end position="174"/>
    </location>
</feature>
<dbReference type="Gene3D" id="3.55.50.10">
    <property type="entry name" value="Baseplate protein-like domains"/>
    <property type="match status" value="1"/>
</dbReference>
<dbReference type="Gene3D" id="3.30.1920.10">
    <property type="entry name" value="Baseplate protein-like domains - 2 layer sandwich fold"/>
    <property type="match status" value="1"/>
</dbReference>
<dbReference type="EMBL" id="CP003221">
    <property type="protein sequence ID" value="EGJ50256.1"/>
    <property type="molecule type" value="Genomic_DNA"/>
</dbReference>
<dbReference type="PIRSF" id="PIRSF004440">
    <property type="entry name" value="GpP"/>
    <property type="match status" value="1"/>
</dbReference>
<dbReference type="Pfam" id="PF21929">
    <property type="entry name" value="GpP_4th"/>
    <property type="match status" value="1"/>
</dbReference>
<dbReference type="InterPro" id="IPR053982">
    <property type="entry name" value="Gp44/GpP-like_C"/>
</dbReference>
<evidence type="ECO:0000256" key="1">
    <source>
        <dbReference type="SAM" id="MobiDB-lite"/>
    </source>
</evidence>
<dbReference type="InterPro" id="IPR026276">
    <property type="entry name" value="Baseplate_GpP"/>
</dbReference>
<dbReference type="Proteomes" id="UP000007844">
    <property type="component" value="Chromosome"/>
</dbReference>
<evidence type="ECO:0000259" key="4">
    <source>
        <dbReference type="Pfam" id="PF22255"/>
    </source>
</evidence>
<accession>F3Z2T9</accession>
<dbReference type="KEGG" id="daf:Desaf_1927"/>
<feature type="domain" description="Baseplate hub protein gp44/GpP-like C-terminal" evidence="3">
    <location>
        <begin position="251"/>
        <end position="335"/>
    </location>
</feature>
<sequence length="355" mass="38425">MARVELYVAGFIYEGWQGVTASRHLEALCGGFSLSVTDAWAAGSEALPIGPGVACELRLDGETVISGYVDEAEPEFGPGAHSIGVAGRDRACDMVDCSAVHDPGEWANVSLVRLAEILAQPFGVSVSAVVDTGAKFSKYALEPGETAWEALERACRQRGVLCVSDARGGIVLTRHGQERAVTALEQGVNVLSARGRYSLRDRYSLYVVQGQRPGTEYDYGLDVATVRAECRDPLVERYRPLLRMAETGADTASARSRVQWEAAIAAARGSAVQVTVQGWTQGDGSLWRPNLLVPVRLPYLRLDAELLIAGVQYTLSERGTLAELDLRRPDAYAPEPKKPTETDMLKDLLPEDFNG</sequence>
<evidence type="ECO:0000313" key="5">
    <source>
        <dbReference type="EMBL" id="EGJ50256.1"/>
    </source>
</evidence>
<name>F3Z2T9_DESAF</name>
<dbReference type="HOGENOM" id="CLU_060292_0_0_7"/>
<proteinExistence type="predicted"/>
<dbReference type="InterPro" id="IPR049354">
    <property type="entry name" value="GpP-like_N"/>
</dbReference>
<reference evidence="5 6" key="1">
    <citation type="journal article" date="2011" name="J. Bacteriol.">
        <title>Genome sequence of the mercury-methylating and pleomorphic Desulfovibrio africanus Strain Walvis Bay.</title>
        <authorList>
            <person name="Brown S.D."/>
            <person name="Wall J.D."/>
            <person name="Kucken A.M."/>
            <person name="Gilmour C.C."/>
            <person name="Podar M."/>
            <person name="Brandt C.C."/>
            <person name="Teshima H."/>
            <person name="Detter J.C."/>
            <person name="Han C.S."/>
            <person name="Land M.L."/>
            <person name="Lucas S."/>
            <person name="Han J."/>
            <person name="Pennacchio L."/>
            <person name="Nolan M."/>
            <person name="Pitluck S."/>
            <person name="Woyke T."/>
            <person name="Goodwin L."/>
            <person name="Palumbo A.V."/>
            <person name="Elias D.A."/>
        </authorList>
    </citation>
    <scope>NUCLEOTIDE SEQUENCE [LARGE SCALE GENOMIC DNA]</scope>
    <source>
        <strain evidence="5 6">Walvis Bay</strain>
    </source>
</reference>
<dbReference type="InterPro" id="IPR023399">
    <property type="entry name" value="Baseplate-like_2-layer_sand"/>
</dbReference>
<feature type="domain" description="Baseplate hub protein gp44-like N-terminal" evidence="2">
    <location>
        <begin position="4"/>
        <end position="89"/>
    </location>
</feature>
<evidence type="ECO:0000259" key="3">
    <source>
        <dbReference type="Pfam" id="PF21929"/>
    </source>
</evidence>